<feature type="compositionally biased region" description="Acidic residues" evidence="1">
    <location>
        <begin position="47"/>
        <end position="57"/>
    </location>
</feature>
<dbReference type="Proteomes" id="UP000030758">
    <property type="component" value="Unassembled WGS sequence"/>
</dbReference>
<gene>
    <name evidence="2" type="ORF">M514_25743</name>
</gene>
<reference evidence="2" key="1">
    <citation type="journal article" date="2014" name="Nat. Genet.">
        <title>Genome and transcriptome of the porcine whipworm Trichuris suis.</title>
        <authorList>
            <person name="Jex A.R."/>
            <person name="Nejsum P."/>
            <person name="Schwarz E.M."/>
            <person name="Hu L."/>
            <person name="Young N.D."/>
            <person name="Hall R.S."/>
            <person name="Korhonen P.K."/>
            <person name="Liao S."/>
            <person name="Thamsborg S."/>
            <person name="Xia J."/>
            <person name="Xu P."/>
            <person name="Wang S."/>
            <person name="Scheerlinck J.P."/>
            <person name="Hofmann A."/>
            <person name="Sternberg P.W."/>
            <person name="Wang J."/>
            <person name="Gasser R.B."/>
        </authorList>
    </citation>
    <scope>NUCLEOTIDE SEQUENCE [LARGE SCALE GENOMIC DNA]</scope>
    <source>
        <strain evidence="2">DCEP-RM93F</strain>
    </source>
</reference>
<evidence type="ECO:0000256" key="1">
    <source>
        <dbReference type="SAM" id="MobiDB-lite"/>
    </source>
</evidence>
<dbReference type="EMBL" id="KL367602">
    <property type="protein sequence ID" value="KFD62141.1"/>
    <property type="molecule type" value="Genomic_DNA"/>
</dbReference>
<feature type="non-terminal residue" evidence="2">
    <location>
        <position position="1"/>
    </location>
</feature>
<evidence type="ECO:0000313" key="2">
    <source>
        <dbReference type="EMBL" id="KFD62141.1"/>
    </source>
</evidence>
<feature type="non-terminal residue" evidence="2">
    <location>
        <position position="112"/>
    </location>
</feature>
<organism evidence="2">
    <name type="scientific">Trichuris suis</name>
    <name type="common">pig whipworm</name>
    <dbReference type="NCBI Taxonomy" id="68888"/>
    <lineage>
        <taxon>Eukaryota</taxon>
        <taxon>Metazoa</taxon>
        <taxon>Ecdysozoa</taxon>
        <taxon>Nematoda</taxon>
        <taxon>Enoplea</taxon>
        <taxon>Dorylaimia</taxon>
        <taxon>Trichinellida</taxon>
        <taxon>Trichuridae</taxon>
        <taxon>Trichuris</taxon>
    </lineage>
</organism>
<accession>A0A085MY45</accession>
<sequence>LSCFQLAKRPGFEEVEYQDAGDVLNCQPDELTIEELQELSVAGETEGREEAEDDENQEAPPQQLTTAVLLDALGQPFSSVWREASLEALSRRRRAPFSYWSSTAATDGHEEP</sequence>
<proteinExistence type="predicted"/>
<protein>
    <submittedName>
        <fullName evidence="2">Uncharacterized protein</fullName>
    </submittedName>
</protein>
<name>A0A085MY45_9BILA</name>
<dbReference type="AlphaFoldDB" id="A0A085MY45"/>
<feature type="region of interest" description="Disordered" evidence="1">
    <location>
        <begin position="40"/>
        <end position="62"/>
    </location>
</feature>